<evidence type="ECO:0000256" key="5">
    <source>
        <dbReference type="ARBA" id="ARBA00022842"/>
    </source>
</evidence>
<gene>
    <name evidence="12" type="ORF">DEO23_15330</name>
</gene>
<keyword evidence="5 7" id="KW-0460">Magnesium</keyword>
<dbReference type="CDD" id="cd05799">
    <property type="entry name" value="PGM2"/>
    <property type="match status" value="1"/>
</dbReference>
<dbReference type="Gene3D" id="3.40.120.10">
    <property type="entry name" value="Alpha-D-Glucose-1,6-Bisphosphate, subunit A, domain 3"/>
    <property type="match status" value="3"/>
</dbReference>
<comment type="similarity">
    <text evidence="2 7">Belongs to the phosphohexose mutase family.</text>
</comment>
<dbReference type="PRINTS" id="PR00509">
    <property type="entry name" value="PGMPMM"/>
</dbReference>
<dbReference type="Proteomes" id="UP000245590">
    <property type="component" value="Unassembled WGS sequence"/>
</dbReference>
<dbReference type="PANTHER" id="PTHR45745:SF1">
    <property type="entry name" value="PHOSPHOGLUCOMUTASE 2B-RELATED"/>
    <property type="match status" value="1"/>
</dbReference>
<dbReference type="Gene3D" id="3.30.310.50">
    <property type="entry name" value="Alpha-D-phosphohexomutase, C-terminal domain"/>
    <property type="match status" value="1"/>
</dbReference>
<reference evidence="12 13" key="1">
    <citation type="submission" date="2018-05" db="EMBL/GenBank/DDBJ databases">
        <title>Brachybacterium sp. M1HQ-2T, whole genome shotgun sequence.</title>
        <authorList>
            <person name="Tuo L."/>
        </authorList>
    </citation>
    <scope>NUCLEOTIDE SEQUENCE [LARGE SCALE GENOMIC DNA]</scope>
    <source>
        <strain evidence="12 13">M1HQ-2</strain>
    </source>
</reference>
<dbReference type="Pfam" id="PF02878">
    <property type="entry name" value="PGM_PMM_I"/>
    <property type="match status" value="1"/>
</dbReference>
<evidence type="ECO:0000259" key="8">
    <source>
        <dbReference type="Pfam" id="PF00408"/>
    </source>
</evidence>
<proteinExistence type="inferred from homology"/>
<dbReference type="PROSITE" id="PS00710">
    <property type="entry name" value="PGM_PMM"/>
    <property type="match status" value="1"/>
</dbReference>
<dbReference type="SUPFAM" id="SSF55957">
    <property type="entry name" value="Phosphoglucomutase, C-terminal domain"/>
    <property type="match status" value="1"/>
</dbReference>
<evidence type="ECO:0000313" key="13">
    <source>
        <dbReference type="Proteomes" id="UP000245590"/>
    </source>
</evidence>
<sequence>MIPEQLREQARAWIEDDPDAATRTALTGLLDQAAGSGPEAEEAAAELEDAFDGTLAFGTAGLRGRMGPGSNRMNLAVVSRAARGLADFLLGELGGAGTEQAPLVVIGHDARHNSAAFALASAQIMTAAGCRVVLTDGHCPTPLIAFATRHLDADAGVVVTASHNPPADNGYKVYLGGRASEPDGRGVQIVPPSDARIAEAIAAVGPVRQIPRSEDGWELMDPAVPEAYLDAIGDVVLPDAPREVRIVHTAMHGVGGATAFAALHRSGFTDVHAVAKQADPDPDFPTVAFPNPEEKGAIDLALELARTLEADVVIANDPDADRCAAAVHDPHLGAWRMLSGDELGVLLGARLLRAHGTRGVFANSVVSSRWLSRIARAEGCRSATTLTGFKWIARTPGIVFGYEEAIGYCVLPDVVRDKDGLSTALLVAELAADARARGRSLVDDLDDLARDTGLFATSQLSIRVQDLADRDVMMARLREQPPLSLADSEIIEVQDLAEGSVATTGLPPTDGVLLATSDDARVIVRPSGTEPKLKCYIEVHEDVVADADRAALGEIRLEASAHLEQITEEMRAALTGA</sequence>
<dbReference type="Pfam" id="PF00408">
    <property type="entry name" value="PGM_PMM_IV"/>
    <property type="match status" value="1"/>
</dbReference>
<keyword evidence="6" id="KW-0413">Isomerase</keyword>
<dbReference type="GO" id="GO:0006166">
    <property type="term" value="P:purine ribonucleoside salvage"/>
    <property type="evidence" value="ECO:0007669"/>
    <property type="project" value="TreeGrafter"/>
</dbReference>
<feature type="domain" description="Alpha-D-phosphohexomutase alpha/beta/alpha" evidence="11">
    <location>
        <begin position="340"/>
        <end position="441"/>
    </location>
</feature>
<dbReference type="InterPro" id="IPR016055">
    <property type="entry name" value="A-D-PHexomutase_a/b/a-I/II/III"/>
</dbReference>
<keyword evidence="4 7" id="KW-0479">Metal-binding</keyword>
<evidence type="ECO:0000256" key="7">
    <source>
        <dbReference type="RuleBase" id="RU004326"/>
    </source>
</evidence>
<dbReference type="Pfam" id="PF02879">
    <property type="entry name" value="PGM_PMM_II"/>
    <property type="match status" value="1"/>
</dbReference>
<dbReference type="InterPro" id="IPR005846">
    <property type="entry name" value="A-D-PHexomutase_a/b/a-III"/>
</dbReference>
<evidence type="ECO:0000256" key="6">
    <source>
        <dbReference type="ARBA" id="ARBA00023235"/>
    </source>
</evidence>
<dbReference type="InterPro" id="IPR036900">
    <property type="entry name" value="A-D-PHexomutase_C_sf"/>
</dbReference>
<dbReference type="PANTHER" id="PTHR45745">
    <property type="entry name" value="PHOSPHOMANNOMUTASE 45A"/>
    <property type="match status" value="1"/>
</dbReference>
<keyword evidence="3" id="KW-0597">Phosphoprotein</keyword>
<dbReference type="InterPro" id="IPR005845">
    <property type="entry name" value="A-D-PHexomutase_a/b/a-II"/>
</dbReference>
<evidence type="ECO:0000259" key="11">
    <source>
        <dbReference type="Pfam" id="PF02880"/>
    </source>
</evidence>
<evidence type="ECO:0000259" key="9">
    <source>
        <dbReference type="Pfam" id="PF02878"/>
    </source>
</evidence>
<dbReference type="InterPro" id="IPR005844">
    <property type="entry name" value="A-D-PHexomutase_a/b/a-I"/>
</dbReference>
<keyword evidence="13" id="KW-1185">Reference proteome</keyword>
<evidence type="ECO:0000259" key="10">
    <source>
        <dbReference type="Pfam" id="PF02879"/>
    </source>
</evidence>
<evidence type="ECO:0000313" key="12">
    <source>
        <dbReference type="EMBL" id="PWH05004.1"/>
    </source>
</evidence>
<dbReference type="InterPro" id="IPR005841">
    <property type="entry name" value="Alpha-D-phosphohexomutase_SF"/>
</dbReference>
<evidence type="ECO:0000256" key="3">
    <source>
        <dbReference type="ARBA" id="ARBA00022553"/>
    </source>
</evidence>
<accession>A0A2U2RGL8</accession>
<dbReference type="Pfam" id="PF02880">
    <property type="entry name" value="PGM_PMM_III"/>
    <property type="match status" value="1"/>
</dbReference>
<evidence type="ECO:0000256" key="4">
    <source>
        <dbReference type="ARBA" id="ARBA00022723"/>
    </source>
</evidence>
<comment type="cofactor">
    <cofactor evidence="1">
        <name>Mg(2+)</name>
        <dbReference type="ChEBI" id="CHEBI:18420"/>
    </cofactor>
</comment>
<dbReference type="AlphaFoldDB" id="A0A2U2RGL8"/>
<dbReference type="EMBL" id="QFKX01000008">
    <property type="protein sequence ID" value="PWH05004.1"/>
    <property type="molecule type" value="Genomic_DNA"/>
</dbReference>
<dbReference type="InterPro" id="IPR016066">
    <property type="entry name" value="A-D-PHexomutase_CS"/>
</dbReference>
<name>A0A2U2RGL8_9MICO</name>
<feature type="domain" description="Alpha-D-phosphohexomutase alpha/beta/alpha" evidence="9">
    <location>
        <begin position="56"/>
        <end position="176"/>
    </location>
</feature>
<organism evidence="12 13">
    <name type="scientific">Brachybacterium endophyticum</name>
    <dbReference type="NCBI Taxonomy" id="2182385"/>
    <lineage>
        <taxon>Bacteria</taxon>
        <taxon>Bacillati</taxon>
        <taxon>Actinomycetota</taxon>
        <taxon>Actinomycetes</taxon>
        <taxon>Micrococcales</taxon>
        <taxon>Dermabacteraceae</taxon>
        <taxon>Brachybacterium</taxon>
    </lineage>
</organism>
<protein>
    <submittedName>
        <fullName evidence="12">Phosphomannomutase</fullName>
    </submittedName>
</protein>
<evidence type="ECO:0000256" key="1">
    <source>
        <dbReference type="ARBA" id="ARBA00001946"/>
    </source>
</evidence>
<dbReference type="GO" id="GO:0008973">
    <property type="term" value="F:phosphopentomutase activity"/>
    <property type="evidence" value="ECO:0007669"/>
    <property type="project" value="TreeGrafter"/>
</dbReference>
<dbReference type="GO" id="GO:0005975">
    <property type="term" value="P:carbohydrate metabolic process"/>
    <property type="evidence" value="ECO:0007669"/>
    <property type="project" value="InterPro"/>
</dbReference>
<dbReference type="RefSeq" id="WP_109276907.1">
    <property type="nucleotide sequence ID" value="NZ_QFKX01000008.1"/>
</dbReference>
<dbReference type="GO" id="GO:0000287">
    <property type="term" value="F:magnesium ion binding"/>
    <property type="evidence" value="ECO:0007669"/>
    <property type="project" value="InterPro"/>
</dbReference>
<feature type="domain" description="Alpha-D-phosphohexomutase alpha/beta/alpha" evidence="10">
    <location>
        <begin position="227"/>
        <end position="326"/>
    </location>
</feature>
<feature type="domain" description="Alpha-D-phosphohexomutase C-terminal" evidence="8">
    <location>
        <begin position="516"/>
        <end position="544"/>
    </location>
</feature>
<dbReference type="InterPro" id="IPR005843">
    <property type="entry name" value="A-D-PHexomutase_C"/>
</dbReference>
<dbReference type="SUPFAM" id="SSF53738">
    <property type="entry name" value="Phosphoglucomutase, first 3 domains"/>
    <property type="match status" value="3"/>
</dbReference>
<evidence type="ECO:0000256" key="2">
    <source>
        <dbReference type="ARBA" id="ARBA00010231"/>
    </source>
</evidence>
<dbReference type="OrthoDB" id="9806956at2"/>
<comment type="caution">
    <text evidence="12">The sequence shown here is derived from an EMBL/GenBank/DDBJ whole genome shotgun (WGS) entry which is preliminary data.</text>
</comment>